<evidence type="ECO:0000256" key="5">
    <source>
        <dbReference type="ARBA" id="ARBA00023015"/>
    </source>
</evidence>
<dbReference type="InterPro" id="IPR005144">
    <property type="entry name" value="ATP-cone_dom"/>
</dbReference>
<evidence type="ECO:0000256" key="4">
    <source>
        <dbReference type="ARBA" id="ARBA00022840"/>
    </source>
</evidence>
<evidence type="ECO:0000256" key="2">
    <source>
        <dbReference type="ARBA" id="ARBA00022741"/>
    </source>
</evidence>
<dbReference type="AlphaFoldDB" id="D0BJD6"/>
<dbReference type="OrthoDB" id="9807461at2"/>
<dbReference type="EMBL" id="ACRF02000016">
    <property type="protein sequence ID" value="EEW93189.1"/>
    <property type="molecule type" value="Genomic_DNA"/>
</dbReference>
<keyword evidence="5 8" id="KW-0805">Transcription regulation</keyword>
<evidence type="ECO:0000259" key="9">
    <source>
        <dbReference type="PROSITE" id="PS51161"/>
    </source>
</evidence>
<comment type="similarity">
    <text evidence="8">Belongs to the NrdR family.</text>
</comment>
<feature type="domain" description="ATP-cone" evidence="9">
    <location>
        <begin position="49"/>
        <end position="139"/>
    </location>
</feature>
<protein>
    <recommendedName>
        <fullName evidence="8">Transcriptional repressor NrdR</fullName>
    </recommendedName>
</protein>
<dbReference type="GO" id="GO:0008270">
    <property type="term" value="F:zinc ion binding"/>
    <property type="evidence" value="ECO:0007669"/>
    <property type="project" value="UniProtKB-UniRule"/>
</dbReference>
<keyword evidence="1 8" id="KW-0678">Repressor</keyword>
<comment type="cofactor">
    <cofactor evidence="8">
        <name>Zn(2+)</name>
        <dbReference type="ChEBI" id="CHEBI:29105"/>
    </cofactor>
    <text evidence="8">Binds 1 zinc ion.</text>
</comment>
<reference evidence="10" key="1">
    <citation type="submission" date="2009-09" db="EMBL/GenBank/DDBJ databases">
        <authorList>
            <consortium name="The Broad Institute Genome Sequencing Platform"/>
            <person name="Ward D."/>
            <person name="Feldgarden M."/>
            <person name="Earl A."/>
            <person name="Young S.K."/>
            <person name="Zeng Q."/>
            <person name="Koehrsen M."/>
            <person name="Alvarado L."/>
            <person name="Berlin A."/>
            <person name="Bochicchio J."/>
            <person name="Borenstein D."/>
            <person name="Chapman S.B."/>
            <person name="Chen Z."/>
            <person name="Engels R."/>
            <person name="Freedman E."/>
            <person name="Gellesch M."/>
            <person name="Goldberg J."/>
            <person name="Griggs A."/>
            <person name="Gujja S."/>
            <person name="Heilman E."/>
            <person name="Heiman D."/>
            <person name="Hepburn T."/>
            <person name="Howarth C."/>
            <person name="Jen D."/>
            <person name="Larson L."/>
            <person name="Lewis B."/>
            <person name="Mehta T."/>
            <person name="Park D."/>
            <person name="Pearson M."/>
            <person name="Roberts A."/>
            <person name="Saif S."/>
            <person name="Shea T."/>
            <person name="Shenoy N."/>
            <person name="Sisk P."/>
            <person name="Stolte C."/>
            <person name="Sykes S."/>
            <person name="Thomson T."/>
            <person name="Walk T."/>
            <person name="White J."/>
            <person name="Yandava C."/>
            <person name="Sibley C.D."/>
            <person name="Field T.R."/>
            <person name="Grinwis M."/>
            <person name="Eshaghurshan C.S."/>
            <person name="Surette M.G."/>
            <person name="Haas B."/>
            <person name="Nusbaum C."/>
            <person name="Birren B."/>
        </authorList>
    </citation>
    <scope>NUCLEOTIDE SEQUENCE [LARGE SCALE GENOMIC DNA]</scope>
    <source>
        <strain evidence="10">ATCC 700633</strain>
    </source>
</reference>
<reference evidence="10" key="2">
    <citation type="submission" date="2011-10" db="EMBL/GenBank/DDBJ databases">
        <title>The Genome Sequence of Granulicatella elegans ATCC 700633.</title>
        <authorList>
            <consortium name="The Broad Institute Genome Sequencing Platform"/>
            <consortium name="The Broad Institute Genome Sequencing Center for Infectious Disease"/>
            <person name="Earl A."/>
            <person name="Ward D."/>
            <person name="Feldgarden M."/>
            <person name="Gevers D."/>
            <person name="Sibley C.D."/>
            <person name="Field T.R."/>
            <person name="Grinwis M."/>
            <person name="Eshaghurshan C.S."/>
            <person name="Surette M.G."/>
            <person name="Young S.K."/>
            <person name="Zeng Q."/>
            <person name="Gargeya S."/>
            <person name="Fitzgerald M."/>
            <person name="Haas B."/>
            <person name="Abouelleil A."/>
            <person name="Alvarado L."/>
            <person name="Arachchi H.M."/>
            <person name="Berlin A."/>
            <person name="Brown A."/>
            <person name="Chapman S.B."/>
            <person name="Chen Z."/>
            <person name="Dunbar C."/>
            <person name="Freedman E."/>
            <person name="Gearin G."/>
            <person name="Goldberg J."/>
            <person name="Griggs A."/>
            <person name="Gujja S."/>
            <person name="Heiman D."/>
            <person name="Howarth C."/>
            <person name="Larson L."/>
            <person name="Lui A."/>
            <person name="MacDonald P.J.P."/>
            <person name="Montmayeur A."/>
            <person name="Murphy C."/>
            <person name="Neiman D."/>
            <person name="Pearson M."/>
            <person name="Priest M."/>
            <person name="Roberts A."/>
            <person name="Saif S."/>
            <person name="Shea T."/>
            <person name="Shenoy N."/>
            <person name="Sisk P."/>
            <person name="Stolte C."/>
            <person name="Sykes S."/>
            <person name="Wortman J."/>
            <person name="Nusbaum C."/>
            <person name="Birren B."/>
        </authorList>
    </citation>
    <scope>NUCLEOTIDE SEQUENCE [LARGE SCALE GENOMIC DNA]</scope>
    <source>
        <strain evidence="10">ATCC 700633</strain>
    </source>
</reference>
<dbReference type="PROSITE" id="PS51161">
    <property type="entry name" value="ATP_CONE"/>
    <property type="match status" value="1"/>
</dbReference>
<comment type="caution">
    <text evidence="10">The sequence shown here is derived from an EMBL/GenBank/DDBJ whole genome shotgun (WGS) entry which is preliminary data.</text>
</comment>
<keyword evidence="8" id="KW-0479">Metal-binding</keyword>
<accession>D0BJD6</accession>
<evidence type="ECO:0000256" key="7">
    <source>
        <dbReference type="ARBA" id="ARBA00023163"/>
    </source>
</evidence>
<dbReference type="Proteomes" id="UP000002939">
    <property type="component" value="Unassembled WGS sequence"/>
</dbReference>
<evidence type="ECO:0000313" key="10">
    <source>
        <dbReference type="EMBL" id="EEW93189.1"/>
    </source>
</evidence>
<evidence type="ECO:0000256" key="8">
    <source>
        <dbReference type="HAMAP-Rule" id="MF_00440"/>
    </source>
</evidence>
<dbReference type="PANTHER" id="PTHR30455:SF2">
    <property type="entry name" value="TRANSCRIPTIONAL REPRESSOR NRDR"/>
    <property type="match status" value="1"/>
</dbReference>
<keyword evidence="7 8" id="KW-0804">Transcription</keyword>
<feature type="zinc finger region" evidence="8">
    <location>
        <begin position="3"/>
        <end position="34"/>
    </location>
</feature>
<evidence type="ECO:0000256" key="1">
    <source>
        <dbReference type="ARBA" id="ARBA00022491"/>
    </source>
</evidence>
<evidence type="ECO:0000256" key="3">
    <source>
        <dbReference type="ARBA" id="ARBA00022833"/>
    </source>
</evidence>
<keyword evidence="6 8" id="KW-0238">DNA-binding</keyword>
<dbReference type="HOGENOM" id="CLU_108412_0_0_9"/>
<gene>
    <name evidence="8" type="primary">nrdR</name>
    <name evidence="10" type="ORF">HMPREF0446_00071</name>
</gene>
<dbReference type="HAMAP" id="MF_00440">
    <property type="entry name" value="NrdR"/>
    <property type="match status" value="1"/>
</dbReference>
<keyword evidence="8" id="KW-0863">Zinc-finger</keyword>
<dbReference type="GO" id="GO:0045892">
    <property type="term" value="P:negative regulation of DNA-templated transcription"/>
    <property type="evidence" value="ECO:0007669"/>
    <property type="project" value="UniProtKB-UniRule"/>
</dbReference>
<dbReference type="InterPro" id="IPR055173">
    <property type="entry name" value="NrdR-like_N"/>
</dbReference>
<proteinExistence type="inferred from homology"/>
<evidence type="ECO:0000256" key="6">
    <source>
        <dbReference type="ARBA" id="ARBA00023125"/>
    </source>
</evidence>
<dbReference type="GO" id="GO:0005524">
    <property type="term" value="F:ATP binding"/>
    <property type="evidence" value="ECO:0007669"/>
    <property type="project" value="UniProtKB-UniRule"/>
</dbReference>
<keyword evidence="11" id="KW-1185">Reference proteome</keyword>
<keyword evidence="4 8" id="KW-0067">ATP-binding</keyword>
<keyword evidence="2 8" id="KW-0547">Nucleotide-binding</keyword>
<dbReference type="NCBIfam" id="TIGR00244">
    <property type="entry name" value="transcriptional regulator NrdR"/>
    <property type="match status" value="1"/>
</dbReference>
<dbReference type="RefSeq" id="WP_006702344.1">
    <property type="nucleotide sequence ID" value="NZ_KI391971.1"/>
</dbReference>
<dbReference type="Pfam" id="PF03477">
    <property type="entry name" value="ATP-cone"/>
    <property type="match status" value="1"/>
</dbReference>
<dbReference type="Pfam" id="PF22811">
    <property type="entry name" value="Zn_ribbon_NrdR"/>
    <property type="match status" value="1"/>
</dbReference>
<organism evidence="10 11">
    <name type="scientific">Granulicatella elegans ATCC 700633</name>
    <dbReference type="NCBI Taxonomy" id="626369"/>
    <lineage>
        <taxon>Bacteria</taxon>
        <taxon>Bacillati</taxon>
        <taxon>Bacillota</taxon>
        <taxon>Bacilli</taxon>
        <taxon>Lactobacillales</taxon>
        <taxon>Carnobacteriaceae</taxon>
        <taxon>Granulicatella</taxon>
    </lineage>
</organism>
<dbReference type="InterPro" id="IPR003796">
    <property type="entry name" value="RNR_NrdR-like"/>
</dbReference>
<dbReference type="GO" id="GO:0003677">
    <property type="term" value="F:DNA binding"/>
    <property type="evidence" value="ECO:0007669"/>
    <property type="project" value="UniProtKB-KW"/>
</dbReference>
<keyword evidence="3 8" id="KW-0862">Zinc</keyword>
<dbReference type="eggNOG" id="COG1327">
    <property type="taxonomic scope" value="Bacteria"/>
</dbReference>
<name>D0BJD6_9LACT</name>
<dbReference type="PANTHER" id="PTHR30455">
    <property type="entry name" value="TRANSCRIPTIONAL REPRESSOR NRDR"/>
    <property type="match status" value="1"/>
</dbReference>
<sequence>MQCPRCKFNGSRVIDSRPADDGRSIRRRRECDECGYRFTTFERLEKAPILVIKRNGNREAFNREKLLNGLVRSAEKRPIPLSQLEQIVNEVEHTINQEGENEISSMLIGEMVMDYLAKIDDIAYIRFASVYRQFTDRKMFLKELERMSFEMDRKDSKS</sequence>
<evidence type="ECO:0000313" key="11">
    <source>
        <dbReference type="Proteomes" id="UP000002939"/>
    </source>
</evidence>
<dbReference type="STRING" id="626369.HMPREF0446_00071"/>
<comment type="function">
    <text evidence="8">Negatively regulates transcription of bacterial ribonucleotide reductase nrd genes and operons by binding to NrdR-boxes.</text>
</comment>